<protein>
    <submittedName>
        <fullName evidence="1">Retrovirus-related Pol polyprotein from transposon RE1</fullName>
    </submittedName>
</protein>
<comment type="caution">
    <text evidence="1">The sequence shown here is derived from an EMBL/GenBank/DDBJ whole genome shotgun (WGS) entry which is preliminary data.</text>
</comment>
<proteinExistence type="predicted"/>
<accession>A0AAW2XXZ2</accession>
<reference evidence="1" key="2">
    <citation type="journal article" date="2024" name="Plant">
        <title>Genomic evolution and insights into agronomic trait innovations of Sesamum species.</title>
        <authorList>
            <person name="Miao H."/>
            <person name="Wang L."/>
            <person name="Qu L."/>
            <person name="Liu H."/>
            <person name="Sun Y."/>
            <person name="Le M."/>
            <person name="Wang Q."/>
            <person name="Wei S."/>
            <person name="Zheng Y."/>
            <person name="Lin W."/>
            <person name="Duan Y."/>
            <person name="Cao H."/>
            <person name="Xiong S."/>
            <person name="Wang X."/>
            <person name="Wei L."/>
            <person name="Li C."/>
            <person name="Ma Q."/>
            <person name="Ju M."/>
            <person name="Zhao R."/>
            <person name="Li G."/>
            <person name="Mu C."/>
            <person name="Tian Q."/>
            <person name="Mei H."/>
            <person name="Zhang T."/>
            <person name="Gao T."/>
            <person name="Zhang H."/>
        </authorList>
    </citation>
    <scope>NUCLEOTIDE SEQUENCE</scope>
    <source>
        <strain evidence="1">KEN1</strain>
    </source>
</reference>
<dbReference type="AlphaFoldDB" id="A0AAW2XXZ2"/>
<sequence>LGRVSRYKKIINWFCIFLGSTPMSWKTRKQATVSKSTADAEYRSLASTVCELIWVNYFLQDLKVSVPKPIPLFCKAAHITANPVFHERTKHLEIDCHIVRDKFKEGFVLPTHVNAKSQVAAS</sequence>
<reference evidence="1" key="1">
    <citation type="submission" date="2020-06" db="EMBL/GenBank/DDBJ databases">
        <authorList>
            <person name="Li T."/>
            <person name="Hu X."/>
            <person name="Zhang T."/>
            <person name="Song X."/>
            <person name="Zhang H."/>
            <person name="Dai N."/>
            <person name="Sheng W."/>
            <person name="Hou X."/>
            <person name="Wei L."/>
        </authorList>
    </citation>
    <scope>NUCLEOTIDE SEQUENCE</scope>
    <source>
        <strain evidence="1">KEN1</strain>
        <tissue evidence="1">Leaf</tissue>
    </source>
</reference>
<gene>
    <name evidence="1" type="ORF">Slati_1043800</name>
</gene>
<feature type="non-terminal residue" evidence="1">
    <location>
        <position position="1"/>
    </location>
</feature>
<name>A0AAW2XXZ2_9LAMI</name>
<dbReference type="PANTHER" id="PTHR11439:SF465">
    <property type="entry name" value="REVERSE TRANSCRIPTASE TY1_COPIA-TYPE DOMAIN-CONTAINING PROTEIN"/>
    <property type="match status" value="1"/>
</dbReference>
<evidence type="ECO:0000313" key="1">
    <source>
        <dbReference type="EMBL" id="KAL0457046.1"/>
    </source>
</evidence>
<organism evidence="1">
    <name type="scientific">Sesamum latifolium</name>
    <dbReference type="NCBI Taxonomy" id="2727402"/>
    <lineage>
        <taxon>Eukaryota</taxon>
        <taxon>Viridiplantae</taxon>
        <taxon>Streptophyta</taxon>
        <taxon>Embryophyta</taxon>
        <taxon>Tracheophyta</taxon>
        <taxon>Spermatophyta</taxon>
        <taxon>Magnoliopsida</taxon>
        <taxon>eudicotyledons</taxon>
        <taxon>Gunneridae</taxon>
        <taxon>Pentapetalae</taxon>
        <taxon>asterids</taxon>
        <taxon>lamiids</taxon>
        <taxon>Lamiales</taxon>
        <taxon>Pedaliaceae</taxon>
        <taxon>Sesamum</taxon>
    </lineage>
</organism>
<dbReference type="EMBL" id="JACGWN010000003">
    <property type="protein sequence ID" value="KAL0457046.1"/>
    <property type="molecule type" value="Genomic_DNA"/>
</dbReference>
<dbReference type="CDD" id="cd09272">
    <property type="entry name" value="RNase_HI_RT_Ty1"/>
    <property type="match status" value="1"/>
</dbReference>
<dbReference type="PANTHER" id="PTHR11439">
    <property type="entry name" value="GAG-POL-RELATED RETROTRANSPOSON"/>
    <property type="match status" value="1"/>
</dbReference>